<evidence type="ECO:0000313" key="2">
    <source>
        <dbReference type="EMBL" id="AJY74338.1"/>
    </source>
</evidence>
<gene>
    <name evidence="2" type="ORF">VN24_06815</name>
</gene>
<dbReference type="HOGENOM" id="CLU_1684832_0_0_9"/>
<dbReference type="AlphaFoldDB" id="A0A0D5NHE5"/>
<evidence type="ECO:0000313" key="3">
    <source>
        <dbReference type="Proteomes" id="UP000032633"/>
    </source>
</evidence>
<dbReference type="KEGG" id="pbj:VN24_06815"/>
<reference evidence="2 3" key="1">
    <citation type="journal article" date="2015" name="J. Biotechnol.">
        <title>Complete genome sequence of Paenibacillus beijingensis 7188(T) (=DSM 24997(T)), a novel rhizobacterium from jujube garden soil.</title>
        <authorList>
            <person name="Kwak Y."/>
            <person name="Shin J.H."/>
        </authorList>
    </citation>
    <scope>NUCLEOTIDE SEQUENCE [LARGE SCALE GENOMIC DNA]</scope>
    <source>
        <strain evidence="2 3">DSM 24997</strain>
    </source>
</reference>
<protein>
    <submittedName>
        <fullName evidence="2">Uncharacterized protein</fullName>
    </submittedName>
</protein>
<organism evidence="2 3">
    <name type="scientific">Paenibacillus beijingensis</name>
    <dbReference type="NCBI Taxonomy" id="1126833"/>
    <lineage>
        <taxon>Bacteria</taxon>
        <taxon>Bacillati</taxon>
        <taxon>Bacillota</taxon>
        <taxon>Bacilli</taxon>
        <taxon>Bacillales</taxon>
        <taxon>Paenibacillaceae</taxon>
        <taxon>Paenibacillus</taxon>
    </lineage>
</organism>
<keyword evidence="1" id="KW-0472">Membrane</keyword>
<keyword evidence="1" id="KW-0812">Transmembrane</keyword>
<sequence length="156" mass="17744">MDFLFGMIQLVMIQLVMILFVMKSCFFRRAIHRGKGFESKLFLAHQRSVLLPLATKTTSKRGRSYSNFPDRSFPIKRVIGHFVEFNTEGKFGSSSDYQGEIWGAYFNDRRGRETNGKKGHAVHFFSGIRSNKLHEAASRAKGNGNVIGAHLERTNV</sequence>
<dbReference type="STRING" id="1126833.VN24_06815"/>
<keyword evidence="3" id="KW-1185">Reference proteome</keyword>
<keyword evidence="1" id="KW-1133">Transmembrane helix</keyword>
<reference evidence="3" key="2">
    <citation type="submission" date="2015-03" db="EMBL/GenBank/DDBJ databases">
        <title>Genome sequence of Paenibacillus beijingensis strain DSM 24997T.</title>
        <authorList>
            <person name="Kwak Y."/>
            <person name="Shin J.-H."/>
        </authorList>
    </citation>
    <scope>NUCLEOTIDE SEQUENCE [LARGE SCALE GENOMIC DNA]</scope>
    <source>
        <strain evidence="3">DSM 24997</strain>
    </source>
</reference>
<accession>A0A0D5NHE5</accession>
<evidence type="ECO:0000256" key="1">
    <source>
        <dbReference type="SAM" id="Phobius"/>
    </source>
</evidence>
<dbReference type="Proteomes" id="UP000032633">
    <property type="component" value="Chromosome"/>
</dbReference>
<feature type="transmembrane region" description="Helical" evidence="1">
    <location>
        <begin position="6"/>
        <end position="26"/>
    </location>
</feature>
<dbReference type="EMBL" id="CP011058">
    <property type="protein sequence ID" value="AJY74338.1"/>
    <property type="molecule type" value="Genomic_DNA"/>
</dbReference>
<name>A0A0D5NHE5_9BACL</name>
<proteinExistence type="predicted"/>